<sequence length="417" mass="46111">MVFGFSRILSLVSVVSVVYGWIDDRNLFDFQLNHNGHVIKNPAAGKVQMAYFTNWEIYLQNFQPNDIDPTKLTHILYSFADVNAKTGEIKLTDPWANEQARLNDLAKRKGDTVPHQLSAAVAAKYKHYENIIPQMDAALDHWNIMAYDYAGSWLTYADNQANLYGGGRTNMSTDKAIKYYVASGVDASKIAMGIPLYGRAFKNTGGIGKPYSGNSSGNLEGGVYSYSVLPLTNASVHENMTDVTSYSYDSAKKELISYDTPYIVEAKTQYIVANGLAGTMFWELSTDKKGADNLVAIAGSVLGALDQTQNHISYPNSKWDNIRNNMGRNIPTTTKIVSIALELLADKDNTPSHPSLSSLAADYTHEHLGIDERSAFHLPSSFQGQTVVPSRNVGYARLEGWLQREVITLGNRPRSIQ</sequence>
<feature type="domain" description="GH18" evidence="2">
    <location>
        <begin position="116"/>
        <end position="305"/>
    </location>
</feature>
<comment type="caution">
    <text evidence="3">The sequence shown here is derived from an EMBL/GenBank/DDBJ whole genome shotgun (WGS) entry which is preliminary data.</text>
</comment>
<protein>
    <recommendedName>
        <fullName evidence="2">GH18 domain-containing protein</fullName>
    </recommendedName>
</protein>
<dbReference type="Gene3D" id="3.10.50.10">
    <property type="match status" value="1"/>
</dbReference>
<dbReference type="PANTHER" id="PTHR11177">
    <property type="entry name" value="CHITINASE"/>
    <property type="match status" value="1"/>
</dbReference>
<dbReference type="Gene3D" id="3.20.20.80">
    <property type="entry name" value="Glycosidases"/>
    <property type="match status" value="2"/>
</dbReference>
<dbReference type="InterPro" id="IPR050314">
    <property type="entry name" value="Glycosyl_Hydrlase_18"/>
</dbReference>
<dbReference type="PROSITE" id="PS51910">
    <property type="entry name" value="GH18_2"/>
    <property type="match status" value="1"/>
</dbReference>
<dbReference type="SMART" id="SM00636">
    <property type="entry name" value="Glyco_18"/>
    <property type="match status" value="1"/>
</dbReference>
<dbReference type="GO" id="GO:0005576">
    <property type="term" value="C:extracellular region"/>
    <property type="evidence" value="ECO:0007669"/>
    <property type="project" value="TreeGrafter"/>
</dbReference>
<dbReference type="GO" id="GO:0006032">
    <property type="term" value="P:chitin catabolic process"/>
    <property type="evidence" value="ECO:0007669"/>
    <property type="project" value="TreeGrafter"/>
</dbReference>
<dbReference type="GO" id="GO:0004568">
    <property type="term" value="F:chitinase activity"/>
    <property type="evidence" value="ECO:0007669"/>
    <property type="project" value="TreeGrafter"/>
</dbReference>
<evidence type="ECO:0000313" key="3">
    <source>
        <dbReference type="EMBL" id="KTB39589.1"/>
    </source>
</evidence>
<dbReference type="GO" id="GO:0005975">
    <property type="term" value="P:carbohydrate metabolic process"/>
    <property type="evidence" value="ECO:0007669"/>
    <property type="project" value="InterPro"/>
</dbReference>
<dbReference type="Proteomes" id="UP000054988">
    <property type="component" value="Unassembled WGS sequence"/>
</dbReference>
<dbReference type="Pfam" id="PF00704">
    <property type="entry name" value="Glyco_hydro_18"/>
    <property type="match status" value="1"/>
</dbReference>
<dbReference type="PANTHER" id="PTHR11177:SF317">
    <property type="entry name" value="CHITINASE 12-RELATED"/>
    <property type="match status" value="1"/>
</dbReference>
<name>A0A0W0FTC3_MONRR</name>
<reference evidence="3 4" key="1">
    <citation type="submission" date="2015-12" db="EMBL/GenBank/DDBJ databases">
        <title>Draft genome sequence of Moniliophthora roreri, the causal agent of frosty pod rot of cacao.</title>
        <authorList>
            <person name="Aime M.C."/>
            <person name="Diaz-Valderrama J.R."/>
            <person name="Kijpornyongpan T."/>
            <person name="Phillips-Mora W."/>
        </authorList>
    </citation>
    <scope>NUCLEOTIDE SEQUENCE [LARGE SCALE GENOMIC DNA]</scope>
    <source>
        <strain evidence="3 4">MCA 2952</strain>
    </source>
</reference>
<dbReference type="EMBL" id="LATX01001662">
    <property type="protein sequence ID" value="KTB39589.1"/>
    <property type="molecule type" value="Genomic_DNA"/>
</dbReference>
<evidence type="ECO:0000256" key="1">
    <source>
        <dbReference type="SAM" id="SignalP"/>
    </source>
</evidence>
<dbReference type="InterPro" id="IPR029070">
    <property type="entry name" value="Chitinase_insertion_sf"/>
</dbReference>
<gene>
    <name evidence="3" type="ORF">WG66_7834</name>
</gene>
<accession>A0A0W0FTC3</accession>
<dbReference type="AlphaFoldDB" id="A0A0W0FTC3"/>
<dbReference type="InterPro" id="IPR017853">
    <property type="entry name" value="GH"/>
</dbReference>
<dbReference type="InterPro" id="IPR011583">
    <property type="entry name" value="Chitinase_II/V-like_cat"/>
</dbReference>
<dbReference type="GO" id="GO:0008061">
    <property type="term" value="F:chitin binding"/>
    <property type="evidence" value="ECO:0007669"/>
    <property type="project" value="InterPro"/>
</dbReference>
<evidence type="ECO:0000313" key="4">
    <source>
        <dbReference type="Proteomes" id="UP000054988"/>
    </source>
</evidence>
<organism evidence="3 4">
    <name type="scientific">Moniliophthora roreri</name>
    <name type="common">Frosty pod rot fungus</name>
    <name type="synonym">Monilia roreri</name>
    <dbReference type="NCBI Taxonomy" id="221103"/>
    <lineage>
        <taxon>Eukaryota</taxon>
        <taxon>Fungi</taxon>
        <taxon>Dikarya</taxon>
        <taxon>Basidiomycota</taxon>
        <taxon>Agaricomycotina</taxon>
        <taxon>Agaricomycetes</taxon>
        <taxon>Agaricomycetidae</taxon>
        <taxon>Agaricales</taxon>
        <taxon>Marasmiineae</taxon>
        <taxon>Marasmiaceae</taxon>
        <taxon>Moniliophthora</taxon>
    </lineage>
</organism>
<keyword evidence="1" id="KW-0732">Signal</keyword>
<feature type="signal peptide" evidence="1">
    <location>
        <begin position="1"/>
        <end position="20"/>
    </location>
</feature>
<feature type="chain" id="PRO_5006902099" description="GH18 domain-containing protein" evidence="1">
    <location>
        <begin position="21"/>
        <end position="417"/>
    </location>
</feature>
<evidence type="ECO:0000259" key="2">
    <source>
        <dbReference type="PROSITE" id="PS51910"/>
    </source>
</evidence>
<dbReference type="SUPFAM" id="SSF54556">
    <property type="entry name" value="Chitinase insertion domain"/>
    <property type="match status" value="1"/>
</dbReference>
<proteinExistence type="predicted"/>
<dbReference type="InterPro" id="IPR001223">
    <property type="entry name" value="Glyco_hydro18_cat"/>
</dbReference>
<dbReference type="SUPFAM" id="SSF51445">
    <property type="entry name" value="(Trans)glycosidases"/>
    <property type="match status" value="1"/>
</dbReference>